<evidence type="ECO:0000313" key="1">
    <source>
        <dbReference type="EMBL" id="GAA5186589.1"/>
    </source>
</evidence>
<dbReference type="EMBL" id="BAABLF010000002">
    <property type="protein sequence ID" value="GAA5186589.1"/>
    <property type="molecule type" value="Genomic_DNA"/>
</dbReference>
<organism evidence="1 2">
    <name type="scientific">Ferrimonas gelatinilytica</name>
    <dbReference type="NCBI Taxonomy" id="1255257"/>
    <lineage>
        <taxon>Bacteria</taxon>
        <taxon>Pseudomonadati</taxon>
        <taxon>Pseudomonadota</taxon>
        <taxon>Gammaproteobacteria</taxon>
        <taxon>Alteromonadales</taxon>
        <taxon>Ferrimonadaceae</taxon>
        <taxon>Ferrimonas</taxon>
    </lineage>
</organism>
<protein>
    <submittedName>
        <fullName evidence="1">DUF3187 family protein</fullName>
    </submittedName>
</protein>
<evidence type="ECO:0000313" key="2">
    <source>
        <dbReference type="Proteomes" id="UP001501600"/>
    </source>
</evidence>
<gene>
    <name evidence="1" type="ORF">GCM10025772_02450</name>
</gene>
<name>A0ABP9RV83_9GAMM</name>
<accession>A0ABP9RV83</accession>
<comment type="caution">
    <text evidence="1">The sequence shown here is derived from an EMBL/GenBank/DDBJ whole genome shotgun (WGS) entry which is preliminary data.</text>
</comment>
<dbReference type="Pfam" id="PF11383">
    <property type="entry name" value="DUF3187"/>
    <property type="match status" value="1"/>
</dbReference>
<dbReference type="Proteomes" id="UP001501600">
    <property type="component" value="Unassembled WGS sequence"/>
</dbReference>
<keyword evidence="2" id="KW-1185">Reference proteome</keyword>
<dbReference type="InterPro" id="IPR021523">
    <property type="entry name" value="DUF3187"/>
</dbReference>
<reference evidence="2" key="1">
    <citation type="journal article" date="2019" name="Int. J. Syst. Evol. Microbiol.">
        <title>The Global Catalogue of Microorganisms (GCM) 10K type strain sequencing project: providing services to taxonomists for standard genome sequencing and annotation.</title>
        <authorList>
            <consortium name="The Broad Institute Genomics Platform"/>
            <consortium name="The Broad Institute Genome Sequencing Center for Infectious Disease"/>
            <person name="Wu L."/>
            <person name="Ma J."/>
        </authorList>
    </citation>
    <scope>NUCLEOTIDE SEQUENCE [LARGE SCALE GENOMIC DNA]</scope>
    <source>
        <strain evidence="2">JCM 18720</strain>
    </source>
</reference>
<sequence>MWLGCEPSAHATYFEDAPLAMRSPAPAKSLRLSPVPAATSYDSGWSLSVLVQGASIYALNETYELDYYRMDYGLLLEFSPNERWQLSLGHTLGRSDDAHLDQLSLTFHDLFGIGQNGRDQVPKHRFMSRFPEYGLAQDDFSSRTLSRQTELGVGFRWWQRERHQMSSRVTVQYHQGPTLWRGGGRWDQALQWDYGYHTQRHRFNAMAALSHSGAQRVLAAPVRPYQWHLALGYRFQWHPRHSMELQYLVSQGGLKRAAELSKSTHEIALAYRFRYQRLCWQLGVLQNSVHADNSADVAFQTALRYLF</sequence>
<proteinExistence type="predicted"/>